<sequence length="175" mass="19771">MSEIYVARTNQKLGFVRLHLDSLSRAQDSSAWNKHGMIESYNESVLFHLKGAVHAFVREIGERYRLDVAAIDGVTDLQAQFESTGQESPELNELAQLAASPGSWLERLERAYAACWNASAQRSKPTDSSQSLSEIHVLQVNPDHAEDGALLSELRQWFSELNQLIDRQRSAMLEW</sequence>
<dbReference type="InterPro" id="IPR046493">
    <property type="entry name" value="DUF6586"/>
</dbReference>
<accession>A0ABQ1KCU2</accession>
<dbReference type="Proteomes" id="UP000629025">
    <property type="component" value="Unassembled WGS sequence"/>
</dbReference>
<name>A0ABQ1KCU2_9GAMM</name>
<dbReference type="RefSeq" id="WP_188746986.1">
    <property type="nucleotide sequence ID" value="NZ_BMIJ01000003.1"/>
</dbReference>
<dbReference type="Pfam" id="PF20227">
    <property type="entry name" value="DUF6586"/>
    <property type="match status" value="1"/>
</dbReference>
<proteinExistence type="predicted"/>
<evidence type="ECO:0000313" key="1">
    <source>
        <dbReference type="EMBL" id="GGB90204.1"/>
    </source>
</evidence>
<gene>
    <name evidence="1" type="ORF">GCM10011352_15290</name>
</gene>
<comment type="caution">
    <text evidence="1">The sequence shown here is derived from an EMBL/GenBank/DDBJ whole genome shotgun (WGS) entry which is preliminary data.</text>
</comment>
<organism evidence="1 2">
    <name type="scientific">Marinobacterium zhoushanense</name>
    <dbReference type="NCBI Taxonomy" id="1679163"/>
    <lineage>
        <taxon>Bacteria</taxon>
        <taxon>Pseudomonadati</taxon>
        <taxon>Pseudomonadota</taxon>
        <taxon>Gammaproteobacteria</taxon>
        <taxon>Oceanospirillales</taxon>
        <taxon>Oceanospirillaceae</taxon>
        <taxon>Marinobacterium</taxon>
    </lineage>
</organism>
<reference evidence="2" key="1">
    <citation type="journal article" date="2019" name="Int. J. Syst. Evol. Microbiol.">
        <title>The Global Catalogue of Microorganisms (GCM) 10K type strain sequencing project: providing services to taxonomists for standard genome sequencing and annotation.</title>
        <authorList>
            <consortium name="The Broad Institute Genomics Platform"/>
            <consortium name="The Broad Institute Genome Sequencing Center for Infectious Disease"/>
            <person name="Wu L."/>
            <person name="Ma J."/>
        </authorList>
    </citation>
    <scope>NUCLEOTIDE SEQUENCE [LARGE SCALE GENOMIC DNA]</scope>
    <source>
        <strain evidence="2">CGMCC 1.15341</strain>
    </source>
</reference>
<protein>
    <submittedName>
        <fullName evidence="1">Uncharacterized protein</fullName>
    </submittedName>
</protein>
<keyword evidence="2" id="KW-1185">Reference proteome</keyword>
<evidence type="ECO:0000313" key="2">
    <source>
        <dbReference type="Proteomes" id="UP000629025"/>
    </source>
</evidence>
<dbReference type="EMBL" id="BMIJ01000003">
    <property type="protein sequence ID" value="GGB90204.1"/>
    <property type="molecule type" value="Genomic_DNA"/>
</dbReference>